<keyword evidence="1" id="KW-1133">Transmembrane helix</keyword>
<dbReference type="Pfam" id="PF03929">
    <property type="entry name" value="PepSY_TM"/>
    <property type="match status" value="1"/>
</dbReference>
<keyword evidence="1" id="KW-0812">Transmembrane</keyword>
<feature type="transmembrane region" description="Helical" evidence="1">
    <location>
        <begin position="145"/>
        <end position="166"/>
    </location>
</feature>
<feature type="transmembrane region" description="Helical" evidence="1">
    <location>
        <begin position="187"/>
        <end position="212"/>
    </location>
</feature>
<organism evidence="2 3">
    <name type="scientific">Allopusillimonas soli</name>
    <dbReference type="NCBI Taxonomy" id="659016"/>
    <lineage>
        <taxon>Bacteria</taxon>
        <taxon>Pseudomonadati</taxon>
        <taxon>Pseudomonadota</taxon>
        <taxon>Betaproteobacteria</taxon>
        <taxon>Burkholderiales</taxon>
        <taxon>Alcaligenaceae</taxon>
        <taxon>Allopusillimonas</taxon>
    </lineage>
</organism>
<name>A0A853F7E8_9BURK</name>
<feature type="transmembrane region" description="Helical" evidence="1">
    <location>
        <begin position="337"/>
        <end position="358"/>
    </location>
</feature>
<reference evidence="2 3" key="1">
    <citation type="submission" date="2020-07" db="EMBL/GenBank/DDBJ databases">
        <title>Taxonomic revisions and descriptions of new bacterial species based on genomic comparisons in the high-G+C-content subgroup of the family Alcaligenaceae.</title>
        <authorList>
            <person name="Szabo A."/>
            <person name="Felfoldi T."/>
        </authorList>
    </citation>
    <scope>NUCLEOTIDE SEQUENCE [LARGE SCALE GENOMIC DNA]</scope>
    <source>
        <strain evidence="2 3">DSM 25264</strain>
    </source>
</reference>
<dbReference type="AlphaFoldDB" id="A0A853F7E8"/>
<gene>
    <name evidence="2" type="ORF">H0A68_03370</name>
</gene>
<dbReference type="InterPro" id="IPR005625">
    <property type="entry name" value="PepSY-ass_TM"/>
</dbReference>
<evidence type="ECO:0000256" key="1">
    <source>
        <dbReference type="SAM" id="Phobius"/>
    </source>
</evidence>
<feature type="transmembrane region" description="Helical" evidence="1">
    <location>
        <begin position="20"/>
        <end position="38"/>
    </location>
</feature>
<comment type="caution">
    <text evidence="2">The sequence shown here is derived from an EMBL/GenBank/DDBJ whole genome shotgun (WGS) entry which is preliminary data.</text>
</comment>
<dbReference type="PANTHER" id="PTHR34219">
    <property type="entry name" value="IRON-REGULATED INNER MEMBRANE PROTEIN-RELATED"/>
    <property type="match status" value="1"/>
</dbReference>
<dbReference type="Proteomes" id="UP000580517">
    <property type="component" value="Unassembled WGS sequence"/>
</dbReference>
<evidence type="ECO:0000313" key="3">
    <source>
        <dbReference type="Proteomes" id="UP000580517"/>
    </source>
</evidence>
<dbReference type="OrthoDB" id="9776609at2"/>
<dbReference type="RefSeq" id="WP_129967835.1">
    <property type="nucleotide sequence ID" value="NZ_JACCEW010000001.1"/>
</dbReference>
<dbReference type="PANTHER" id="PTHR34219:SF3">
    <property type="entry name" value="BLL7967 PROTEIN"/>
    <property type="match status" value="1"/>
</dbReference>
<protein>
    <submittedName>
        <fullName evidence="2">PepSY domain-containing protein</fullName>
    </submittedName>
</protein>
<proteinExistence type="predicted"/>
<dbReference type="EMBL" id="JACCEW010000001">
    <property type="protein sequence ID" value="NYT35899.1"/>
    <property type="molecule type" value="Genomic_DNA"/>
</dbReference>
<keyword evidence="1" id="KW-0472">Membrane</keyword>
<sequence>MNPKSSTIRVWRAVHTWSSVAATMFLLLLCITGLPLIFHEEIEHWQEPDMHAEGKADPTLAIDAMVTQALAPLRDGRVRFVIFDRDHPLVTVGIAAGGAEDGEVLQTHIFDTRTGHAVEPHAEDAGFMDVMLRLHTDMYAGQPGLYFLGAMGALLAISIVSGVLLYGPFMRKHAFGSVRTKRARRLYWLDIHNLLGIVTVTWAMVVGLTGAINTLEKPVGAFWRANSLTPALQEHANPTPPHALARIQDVITSAEHAAPDMEVISLLFPGQALAGPGNFLAVMSGTEALTARLFKTALLDGETGRLLELIEMPWYVQALYLSQPLHFGDYGGLPLKIIWALLDLATIVVLCSGLYLWCTRRRHKAGMPPRHAAERHSAA</sequence>
<accession>A0A853F7E8</accession>
<keyword evidence="3" id="KW-1185">Reference proteome</keyword>
<evidence type="ECO:0000313" key="2">
    <source>
        <dbReference type="EMBL" id="NYT35899.1"/>
    </source>
</evidence>